<dbReference type="PROSITE" id="PS51257">
    <property type="entry name" value="PROKAR_LIPOPROTEIN"/>
    <property type="match status" value="1"/>
</dbReference>
<feature type="signal peptide" evidence="1">
    <location>
        <begin position="1"/>
        <end position="28"/>
    </location>
</feature>
<proteinExistence type="predicted"/>
<dbReference type="Proteomes" id="UP001178281">
    <property type="component" value="Unassembled WGS sequence"/>
</dbReference>
<sequence length="383" mass="42192">MKRHRYVPLTLVVLASLLVGLTAGCSTIDEPAPAPPPARSDTVVQPRAFDSKVWQSLPETDRQLFTQLAFITRTFTERAGEIWAPAFRPDRQPRVLGALPAGAKKPTYAYAIGHPNPTALGKATPVDLPKELGLQPVYRIDSGPGIDALAEVPFFAVDNGVISYNYGPGARDTWDPTKWLLSRVDVHEAFHTYQGTFGLAPGQEDPMTYPRDPASVHALALVEDRVLAQPATTADDARATLRSFLALRATRYQQQPGVRAVEREQESYEGTARFAEDAFVTEGGQDDDHPNRVPDDSRDLFNYLTGNRSYQVGAVLGRLLERTNGTAWRDRIVAGASPYEAVQQFIGDPAPEERDRLVAAAKQQYGYDQLLDKVIRADLPSVR</sequence>
<evidence type="ECO:0000256" key="1">
    <source>
        <dbReference type="SAM" id="SignalP"/>
    </source>
</evidence>
<name>A0AA90NGW3_9ACTN</name>
<accession>A0AA90NGW3</accession>
<comment type="caution">
    <text evidence="2">The sequence shown here is derived from an EMBL/GenBank/DDBJ whole genome shotgun (WGS) entry which is preliminary data.</text>
</comment>
<keyword evidence="3" id="KW-1185">Reference proteome</keyword>
<feature type="chain" id="PRO_5041721359" evidence="1">
    <location>
        <begin position="29"/>
        <end position="383"/>
    </location>
</feature>
<evidence type="ECO:0000313" key="2">
    <source>
        <dbReference type="EMBL" id="MDP0398096.1"/>
    </source>
</evidence>
<dbReference type="EMBL" id="JAUTIX010000003">
    <property type="protein sequence ID" value="MDP0398096.1"/>
    <property type="molecule type" value="Genomic_DNA"/>
</dbReference>
<organism evidence="2 3">
    <name type="scientific">Tsukamurella strandjordii</name>
    <dbReference type="NCBI Taxonomy" id="147577"/>
    <lineage>
        <taxon>Bacteria</taxon>
        <taxon>Bacillati</taxon>
        <taxon>Actinomycetota</taxon>
        <taxon>Actinomycetes</taxon>
        <taxon>Mycobacteriales</taxon>
        <taxon>Tsukamurellaceae</taxon>
        <taxon>Tsukamurella</taxon>
    </lineage>
</organism>
<protein>
    <submittedName>
        <fullName evidence="2">Uncharacterized protein</fullName>
    </submittedName>
</protein>
<evidence type="ECO:0000313" key="3">
    <source>
        <dbReference type="Proteomes" id="UP001178281"/>
    </source>
</evidence>
<dbReference type="RefSeq" id="WP_305111075.1">
    <property type="nucleotide sequence ID" value="NZ_JAUTIX010000003.1"/>
</dbReference>
<reference evidence="2" key="1">
    <citation type="submission" date="2023-08" db="EMBL/GenBank/DDBJ databases">
        <title>The draft genome of Tsukamurella strandjordii strain 050030.</title>
        <authorList>
            <person name="Zhao F."/>
            <person name="Feng Y."/>
            <person name="Zong Z."/>
        </authorList>
    </citation>
    <scope>NUCLEOTIDE SEQUENCE</scope>
    <source>
        <strain evidence="2">050030</strain>
    </source>
</reference>
<keyword evidence="1" id="KW-0732">Signal</keyword>
<dbReference type="AlphaFoldDB" id="A0AA90NGW3"/>
<gene>
    <name evidence="2" type="ORF">Q7X28_09170</name>
</gene>